<keyword evidence="7" id="KW-1185">Reference proteome</keyword>
<dbReference type="AlphaFoldDB" id="A0A510HEQ7"/>
<sequence>MTDALEKLQGLLRELFQFDREDLDFGIYRIMNHKRDEVLKFLDQDLLPQVKEAFAGFRSSEQEKLYERKSVLEAEISNIIEQAAVYGGSPEKNPRYGEATQELAEVKEKLESDEISNRLENEVYSDLYTFLRRYYKDGDFISLRRYKPGVYAIPYEGEEVKLYWANADQYYVKTAENFQNYAYRTKAGVRVRFRLVAAATEQNNVKGGDRYFICRAEEAEYDDDTRTLTVPFEYRPLSTEEKDEYGKQRKTIRTRLMERAEDDLIRHFKGRPEALDALEGECRRDSKNNPVSYLKHHLGRYTAKNEFDYFIHKDLGGFLRRELDFFLKNEVMHIDDLDTENERRVEQYLSKLKVIKRIGYKIIDFLAQIEDFQKKLFLKKKFVVSSGYCLTLDNVPEELYEEIAANDAQYEEWERLFAISEIPNTLENGGNQRSVEWLKANPYLVLDTKHFNEDFKNRLLSNIEDLDEKTDGLLINSENFQALNLLQERYREQVRCIYIDPPYNTGKDEFLYKDNYQHSSWLTMMENRLHLARDMLPKDGVLFVSTDDIEHANLEYVVNRIFGRENFVANIIWQKKYAKQSDAKWFSTSHDHITLYAKNKEVWRPKRLERTQEQAKNYDNPDNDPRGPWQSVVYTCNKTRTERPNLYYPIKHPRTGKEIYPSETRVWGYSSELYEKHAADNRLWWGKNQEKDKPRLKVFLSELRDGIVPDTIWLRKEVGDTQDAKRAILNLFSDSVFDTPKPTKLVGRMSQIASEDNQGHLMLDFFAGSGTTGHAVIDLNREDGGNRKYVLVEMGEYFDTVMKPRIQKVTYSKDWKEGKPVSREGTSHIFKYMTLESYEDTLNNLELRRTDTQDDLIESDRALREEYMLSYMLDFETKGSPSLLNLDAFEDPFSYRLNITRNDETWPEKVDLVETFNYLLGLTVSRTYTRDGYRVVEGKNPVGERVLVIWRNTKEKTNDDLDAFFEERGYAGAGFNHVYVNGDNTLALRDPDSKVHLIEEEFSRLMFETEGS</sequence>
<dbReference type="Pfam" id="PF01555">
    <property type="entry name" value="N6_N4_Mtase"/>
    <property type="match status" value="1"/>
</dbReference>
<evidence type="ECO:0000256" key="2">
    <source>
        <dbReference type="ARBA" id="ARBA00022603"/>
    </source>
</evidence>
<dbReference type="PRINTS" id="PR00506">
    <property type="entry name" value="D21N6MTFRASE"/>
</dbReference>
<reference evidence="6" key="1">
    <citation type="journal article" date="2019" name="Microbiol. Resour. Announc.">
        <title>Complete Genome Sequence of Rubrobacter xylanophilus Strain AA3-22, Isolated from Arima Onsen in Japan.</title>
        <authorList>
            <person name="Tomariguchi N."/>
            <person name="Miyazaki K."/>
        </authorList>
    </citation>
    <scope>NUCLEOTIDE SEQUENCE [LARGE SCALE GENOMIC DNA]</scope>
    <source>
        <strain evidence="6">AA3-22</strain>
    </source>
</reference>
<organism evidence="6 7">
    <name type="scientific">Rubrobacter xylanophilus</name>
    <dbReference type="NCBI Taxonomy" id="49319"/>
    <lineage>
        <taxon>Bacteria</taxon>
        <taxon>Bacillati</taxon>
        <taxon>Actinomycetota</taxon>
        <taxon>Rubrobacteria</taxon>
        <taxon>Rubrobacterales</taxon>
        <taxon>Rubrobacteraceae</taxon>
        <taxon>Rubrobacter</taxon>
    </lineage>
</organism>
<dbReference type="REBASE" id="374047">
    <property type="entry name" value="M.RxyAA322ORF2860P"/>
</dbReference>
<name>A0A510HEQ7_9ACTN</name>
<dbReference type="GO" id="GO:0008170">
    <property type="term" value="F:N-methyltransferase activity"/>
    <property type="evidence" value="ECO:0007669"/>
    <property type="project" value="InterPro"/>
</dbReference>
<evidence type="ECO:0000259" key="5">
    <source>
        <dbReference type="Pfam" id="PF01555"/>
    </source>
</evidence>
<comment type="similarity">
    <text evidence="1">Belongs to the N(4)/N(6)-methyltransferase family.</text>
</comment>
<evidence type="ECO:0000256" key="1">
    <source>
        <dbReference type="ARBA" id="ARBA00006594"/>
    </source>
</evidence>
<evidence type="ECO:0000313" key="6">
    <source>
        <dbReference type="EMBL" id="BBL78432.1"/>
    </source>
</evidence>
<dbReference type="Gene3D" id="3.40.50.150">
    <property type="entry name" value="Vaccinia Virus protein VP39"/>
    <property type="match status" value="1"/>
</dbReference>
<feature type="domain" description="DNA methylase N-4/N-6" evidence="5">
    <location>
        <begin position="494"/>
        <end position="797"/>
    </location>
</feature>
<keyword evidence="4" id="KW-0949">S-adenosyl-L-methionine</keyword>
<dbReference type="InterPro" id="IPR002052">
    <property type="entry name" value="DNA_methylase_N6_adenine_CS"/>
</dbReference>
<dbReference type="InterPro" id="IPR029063">
    <property type="entry name" value="SAM-dependent_MTases_sf"/>
</dbReference>
<dbReference type="OrthoDB" id="9773060at2"/>
<keyword evidence="3" id="KW-0808">Transferase</keyword>
<dbReference type="GO" id="GO:0032259">
    <property type="term" value="P:methylation"/>
    <property type="evidence" value="ECO:0007669"/>
    <property type="project" value="UniProtKB-KW"/>
</dbReference>
<evidence type="ECO:0000256" key="4">
    <source>
        <dbReference type="ARBA" id="ARBA00022691"/>
    </source>
</evidence>
<evidence type="ECO:0000256" key="3">
    <source>
        <dbReference type="ARBA" id="ARBA00022679"/>
    </source>
</evidence>
<dbReference type="Proteomes" id="UP000318065">
    <property type="component" value="Chromosome"/>
</dbReference>
<dbReference type="SUPFAM" id="SSF53335">
    <property type="entry name" value="S-adenosyl-L-methionine-dependent methyltransferases"/>
    <property type="match status" value="1"/>
</dbReference>
<dbReference type="PROSITE" id="PS00092">
    <property type="entry name" value="N6_MTASE"/>
    <property type="match status" value="1"/>
</dbReference>
<proteinExistence type="inferred from homology"/>
<keyword evidence="2" id="KW-0489">Methyltransferase</keyword>
<dbReference type="EMBL" id="AP019791">
    <property type="protein sequence ID" value="BBL78432.1"/>
    <property type="molecule type" value="Genomic_DNA"/>
</dbReference>
<dbReference type="InterPro" id="IPR002295">
    <property type="entry name" value="N4/N6-MTase_EcoPI_Mod-like"/>
</dbReference>
<dbReference type="GO" id="GO:0003677">
    <property type="term" value="F:DNA binding"/>
    <property type="evidence" value="ECO:0007669"/>
    <property type="project" value="InterPro"/>
</dbReference>
<evidence type="ECO:0000313" key="7">
    <source>
        <dbReference type="Proteomes" id="UP000318065"/>
    </source>
</evidence>
<dbReference type="RefSeq" id="WP_143526579.1">
    <property type="nucleotide sequence ID" value="NZ_AP019791.1"/>
</dbReference>
<accession>A0A510HEQ7</accession>
<gene>
    <name evidence="6" type="ORF">RxyAA322_02860</name>
</gene>
<dbReference type="InterPro" id="IPR002941">
    <property type="entry name" value="DNA_methylase_N4/N6"/>
</dbReference>
<protein>
    <recommendedName>
        <fullName evidence="5">DNA methylase N-4/N-6 domain-containing protein</fullName>
    </recommendedName>
</protein>